<evidence type="ECO:0000313" key="3">
    <source>
        <dbReference type="Proteomes" id="UP000053477"/>
    </source>
</evidence>
<gene>
    <name evidence="2" type="ORF">SCHPADRAFT_860669</name>
</gene>
<accession>A0A0H2RC52</accession>
<dbReference type="InterPro" id="IPR011576">
    <property type="entry name" value="Pyridox_Oxase_N"/>
</dbReference>
<dbReference type="InParanoid" id="A0A0H2RC52"/>
<dbReference type="EMBL" id="KQ086164">
    <property type="protein sequence ID" value="KLO07053.1"/>
    <property type="molecule type" value="Genomic_DNA"/>
</dbReference>
<dbReference type="STRING" id="27342.A0A0H2RC52"/>
<protein>
    <recommendedName>
        <fullName evidence="1">Pyridoxamine 5'-phosphate oxidase N-terminal domain-containing protein</fullName>
    </recommendedName>
</protein>
<dbReference type="Pfam" id="PF01243">
    <property type="entry name" value="PNPOx_N"/>
    <property type="match status" value="1"/>
</dbReference>
<proteinExistence type="predicted"/>
<dbReference type="InterPro" id="IPR012349">
    <property type="entry name" value="Split_barrel_FMN-bd"/>
</dbReference>
<dbReference type="OrthoDB" id="539398at2759"/>
<dbReference type="AlphaFoldDB" id="A0A0H2RC52"/>
<dbReference type="PANTHER" id="PTHR39336:SF3">
    <property type="entry name" value="PYRIDOXAMINE PHOSPHATE OXIDASE"/>
    <property type="match status" value="1"/>
</dbReference>
<dbReference type="PANTHER" id="PTHR39336">
    <property type="entry name" value="PYRIDOXAMINE PHOSPHATE OXIDASE FAMILY PROTEIN (AFU_ORTHOLOGUE AFUA_6G11440)"/>
    <property type="match status" value="1"/>
</dbReference>
<sequence>MGQFFDSIPPNLVAWIQNQHLFWVASAPLDANGHVNVSPKGTYDCFHVVGPNKVWYEDLTGSGNETISHMRENGRMTIMFNAFEGPPRIVRLFGKGTIHEYGTPEYDELIPEGKRKPGSRAAIVLDIHKVGSSCGYTVPYYEFKGDRSALLEYLDKCEKSDQAFEATGTEVSTNKAPGVSDDRGERAEKGLRAYWLQNNVLSMDGLPGITTAPYAKPTPRSTWKLEGKPEMGKYDNVTSDTSTEVHKRTIIGDHETKLVAAFSLGVLVTMLSIKLSTRLSSLIV</sequence>
<organism evidence="2 3">
    <name type="scientific">Schizopora paradoxa</name>
    <dbReference type="NCBI Taxonomy" id="27342"/>
    <lineage>
        <taxon>Eukaryota</taxon>
        <taxon>Fungi</taxon>
        <taxon>Dikarya</taxon>
        <taxon>Basidiomycota</taxon>
        <taxon>Agaricomycotina</taxon>
        <taxon>Agaricomycetes</taxon>
        <taxon>Hymenochaetales</taxon>
        <taxon>Schizoporaceae</taxon>
        <taxon>Schizopora</taxon>
    </lineage>
</organism>
<dbReference type="Gene3D" id="2.30.110.10">
    <property type="entry name" value="Electron Transport, Fmn-binding Protein, Chain A"/>
    <property type="match status" value="1"/>
</dbReference>
<reference evidence="2 3" key="1">
    <citation type="submission" date="2015-04" db="EMBL/GenBank/DDBJ databases">
        <title>Complete genome sequence of Schizopora paradoxa KUC8140, a cosmopolitan wood degrader in East Asia.</title>
        <authorList>
            <consortium name="DOE Joint Genome Institute"/>
            <person name="Min B."/>
            <person name="Park H."/>
            <person name="Jang Y."/>
            <person name="Kim J.-J."/>
            <person name="Kim K.H."/>
            <person name="Pangilinan J."/>
            <person name="Lipzen A."/>
            <person name="Riley R."/>
            <person name="Grigoriev I.V."/>
            <person name="Spatafora J.W."/>
            <person name="Choi I.-G."/>
        </authorList>
    </citation>
    <scope>NUCLEOTIDE SEQUENCE [LARGE SCALE GENOMIC DNA]</scope>
    <source>
        <strain evidence="2 3">KUC8140</strain>
    </source>
</reference>
<keyword evidence="3" id="KW-1185">Reference proteome</keyword>
<dbReference type="SUPFAM" id="SSF50475">
    <property type="entry name" value="FMN-binding split barrel"/>
    <property type="match status" value="1"/>
</dbReference>
<dbReference type="Proteomes" id="UP000053477">
    <property type="component" value="Unassembled WGS sequence"/>
</dbReference>
<evidence type="ECO:0000313" key="2">
    <source>
        <dbReference type="EMBL" id="KLO07053.1"/>
    </source>
</evidence>
<feature type="domain" description="Pyridoxamine 5'-phosphate oxidase N-terminal" evidence="1">
    <location>
        <begin position="9"/>
        <end position="132"/>
    </location>
</feature>
<evidence type="ECO:0000259" key="1">
    <source>
        <dbReference type="Pfam" id="PF01243"/>
    </source>
</evidence>
<name>A0A0H2RC52_9AGAM</name>